<keyword evidence="7" id="KW-0675">Receptor</keyword>
<evidence type="ECO:0000313" key="9">
    <source>
        <dbReference type="Proteomes" id="UP001652620"/>
    </source>
</evidence>
<evidence type="ECO:0000256" key="4">
    <source>
        <dbReference type="ARBA" id="ARBA00022692"/>
    </source>
</evidence>
<keyword evidence="4 8" id="KW-0812">Transmembrane</keyword>
<name>A0ABM3K176_BACDO</name>
<dbReference type="GeneID" id="125779002"/>
<comment type="subcellular location">
    <subcellularLocation>
        <location evidence="1">Cell membrane</location>
        <topology evidence="1">Multi-pass membrane protein</topology>
    </subcellularLocation>
</comment>
<evidence type="ECO:0000256" key="6">
    <source>
        <dbReference type="ARBA" id="ARBA00023136"/>
    </source>
</evidence>
<evidence type="ECO:0000256" key="7">
    <source>
        <dbReference type="ARBA" id="ARBA00023170"/>
    </source>
</evidence>
<dbReference type="Pfam" id="PF06151">
    <property type="entry name" value="Trehalose_recp"/>
    <property type="match status" value="1"/>
</dbReference>
<keyword evidence="3" id="KW-1003">Cell membrane</keyword>
<evidence type="ECO:0000256" key="8">
    <source>
        <dbReference type="SAM" id="Phobius"/>
    </source>
</evidence>
<reference evidence="10" key="1">
    <citation type="submission" date="2025-08" db="UniProtKB">
        <authorList>
            <consortium name="RefSeq"/>
        </authorList>
    </citation>
    <scope>IDENTIFICATION</scope>
    <source>
        <tissue evidence="10">Adult</tissue>
    </source>
</reference>
<evidence type="ECO:0000256" key="1">
    <source>
        <dbReference type="ARBA" id="ARBA00004651"/>
    </source>
</evidence>
<evidence type="ECO:0000256" key="5">
    <source>
        <dbReference type="ARBA" id="ARBA00022989"/>
    </source>
</evidence>
<comment type="similarity">
    <text evidence="2">Belongs to the insect chemoreceptor superfamily. Gustatory receptor (GR) family. Gr5a subfamily.</text>
</comment>
<proteinExistence type="inferred from homology"/>
<organism evidence="9 10">
    <name type="scientific">Bactrocera dorsalis</name>
    <name type="common">Oriental fruit fly</name>
    <name type="synonym">Dacus dorsalis</name>
    <dbReference type="NCBI Taxonomy" id="27457"/>
    <lineage>
        <taxon>Eukaryota</taxon>
        <taxon>Metazoa</taxon>
        <taxon>Ecdysozoa</taxon>
        <taxon>Arthropoda</taxon>
        <taxon>Hexapoda</taxon>
        <taxon>Insecta</taxon>
        <taxon>Pterygota</taxon>
        <taxon>Neoptera</taxon>
        <taxon>Endopterygota</taxon>
        <taxon>Diptera</taxon>
        <taxon>Brachycera</taxon>
        <taxon>Muscomorpha</taxon>
        <taxon>Tephritoidea</taxon>
        <taxon>Tephritidae</taxon>
        <taxon>Bactrocera</taxon>
        <taxon>Bactrocera</taxon>
    </lineage>
</organism>
<dbReference type="InterPro" id="IPR009318">
    <property type="entry name" value="Gustatory_rcpt"/>
</dbReference>
<evidence type="ECO:0000313" key="10">
    <source>
        <dbReference type="RefSeq" id="XP_049315229.1"/>
    </source>
</evidence>
<feature type="transmembrane region" description="Helical" evidence="8">
    <location>
        <begin position="49"/>
        <end position="72"/>
    </location>
</feature>
<keyword evidence="6 8" id="KW-0472">Membrane</keyword>
<keyword evidence="5 8" id="KW-1133">Transmembrane helix</keyword>
<gene>
    <name evidence="10" type="primary">LOC125779002</name>
</gene>
<dbReference type="PANTHER" id="PTHR21421:SF29">
    <property type="entry name" value="GUSTATORY RECEPTOR 5A FOR TREHALOSE-RELATED"/>
    <property type="match status" value="1"/>
</dbReference>
<evidence type="ECO:0000256" key="3">
    <source>
        <dbReference type="ARBA" id="ARBA00022475"/>
    </source>
</evidence>
<dbReference type="Proteomes" id="UP001652620">
    <property type="component" value="Chromosome 5"/>
</dbReference>
<dbReference type="PANTHER" id="PTHR21421">
    <property type="entry name" value="GUSTATORY RECEPTOR"/>
    <property type="match status" value="1"/>
</dbReference>
<keyword evidence="9" id="KW-1185">Reference proteome</keyword>
<evidence type="ECO:0000256" key="2">
    <source>
        <dbReference type="ARBA" id="ARBA00005327"/>
    </source>
</evidence>
<dbReference type="RefSeq" id="XP_049315229.1">
    <property type="nucleotide sequence ID" value="XM_049459272.1"/>
</dbReference>
<accession>A0ABM3K176</accession>
<protein>
    <submittedName>
        <fullName evidence="10">Gustatory receptor for sugar taste 64f-like</fullName>
    </submittedName>
</protein>
<sequence>MNKVIHKTNNLDSVGEHLLTILSNIHDSSYCPQTEDPIENFFILTNQHLFMIFSYSVLLAIWVLIASIGLAAKFTQLSDNLFKFKDMRMPAMYWSTRRKQYRNLCELCTRIDGAISLITVISFSNNLYFICMQLPRSLK</sequence>